<organism evidence="4 5">
    <name type="scientific">Centaurea solstitialis</name>
    <name type="common">yellow star-thistle</name>
    <dbReference type="NCBI Taxonomy" id="347529"/>
    <lineage>
        <taxon>Eukaryota</taxon>
        <taxon>Viridiplantae</taxon>
        <taxon>Streptophyta</taxon>
        <taxon>Embryophyta</taxon>
        <taxon>Tracheophyta</taxon>
        <taxon>Spermatophyta</taxon>
        <taxon>Magnoliopsida</taxon>
        <taxon>eudicotyledons</taxon>
        <taxon>Gunneridae</taxon>
        <taxon>Pentapetalae</taxon>
        <taxon>asterids</taxon>
        <taxon>campanulids</taxon>
        <taxon>Asterales</taxon>
        <taxon>Asteraceae</taxon>
        <taxon>Carduoideae</taxon>
        <taxon>Cardueae</taxon>
        <taxon>Centaureinae</taxon>
        <taxon>Centaurea</taxon>
    </lineage>
</organism>
<evidence type="ECO:0000256" key="2">
    <source>
        <dbReference type="ARBA" id="ARBA00022737"/>
    </source>
</evidence>
<dbReference type="AlphaFoldDB" id="A0AA38WU46"/>
<keyword evidence="5" id="KW-1185">Reference proteome</keyword>
<comment type="similarity">
    <text evidence="1">Belongs to the PPR family. P subfamily.</text>
</comment>
<reference evidence="4" key="1">
    <citation type="submission" date="2023-03" db="EMBL/GenBank/DDBJ databases">
        <title>Chromosome-scale reference genome and RAD-based genetic map of yellow starthistle (Centaurea solstitialis) reveal putative structural variation and QTLs associated with invader traits.</title>
        <authorList>
            <person name="Reatini B."/>
            <person name="Cang F.A."/>
            <person name="Jiang Q."/>
            <person name="Mckibben M.T.W."/>
            <person name="Barker M.S."/>
            <person name="Rieseberg L.H."/>
            <person name="Dlugosch K.M."/>
        </authorList>
    </citation>
    <scope>NUCLEOTIDE SEQUENCE</scope>
    <source>
        <strain evidence="4">CAN-66</strain>
        <tissue evidence="4">Leaf</tissue>
    </source>
</reference>
<feature type="repeat" description="PPR" evidence="3">
    <location>
        <begin position="259"/>
        <end position="293"/>
    </location>
</feature>
<feature type="repeat" description="PPR" evidence="3">
    <location>
        <begin position="434"/>
        <end position="468"/>
    </location>
</feature>
<feature type="repeat" description="PPR" evidence="3">
    <location>
        <begin position="526"/>
        <end position="560"/>
    </location>
</feature>
<dbReference type="PANTHER" id="PTHR47447:SF22">
    <property type="entry name" value="TETRATRICOPEPTIDE-LIKE HELICAL DOMAIN SUPERFAMILY"/>
    <property type="match status" value="1"/>
</dbReference>
<dbReference type="Pfam" id="PF13041">
    <property type="entry name" value="PPR_2"/>
    <property type="match status" value="6"/>
</dbReference>
<dbReference type="EMBL" id="JARYMX010000001">
    <property type="protein sequence ID" value="KAJ9564919.1"/>
    <property type="molecule type" value="Genomic_DNA"/>
</dbReference>
<accession>A0AA38WU46</accession>
<sequence length="625" mass="70160">MLWIMRLGTSVSYDALGVYTLSNGKLSSLLQQSIQNPPPHPPHSNPKQQSHLQSLVNFNFKSSAINLNHASHHFDYMILLQPFPPISSFNQLLNSVSKAKNHRYRKVAAIFFYRRMNKAQIGPNLVTLNIVLNCYCDLNEVDFGFGVLGLILKRGFTPDNVTYTTLVKGLFLKDRIVEAVRLFKKMIRLGVRPHVVSYGTLINGLCKAGKIEAAVRFHEEIMKGDIGSGVLIDSLCKDGFVSKAKELFLEMKSRKISVDSVTYTSLIRGLVCSDNSEEAKCLFVEMIDEGISLNVKTFNLLVNVLCNDGRSNNARQLFDKMLQRGEQLDSLSYNTLMHGYCLEGKIDDARELYVSMVDKGVEPDVRTYNMLINEYIKSRRIEEAIWIFKQMLRRKIKPTVVTYNALLTGAFQKGDVLAAQKLFDEMQLHDLTPSSCTYNIVLNGLCKNDCVLQALEFLQTLENNGVDLCVKAYNSVIDGLCKDGRMETAWDVYTKFCSKGLVPSVGRLKKADDLFTEMVEKGCAPNAVTFNALMRSFSHHEMAPKVVELLKKMAENNVTPDASPSPWLWIYYRKMRNINGPSLADVGLQQQETYCGEFLLQSTNGDGAAASCLRGLQQAGESGYQ</sequence>
<dbReference type="NCBIfam" id="TIGR00756">
    <property type="entry name" value="PPR"/>
    <property type="match status" value="13"/>
</dbReference>
<feature type="repeat" description="PPR" evidence="3">
    <location>
        <begin position="399"/>
        <end position="433"/>
    </location>
</feature>
<gene>
    <name evidence="4" type="ORF">OSB04_000885</name>
</gene>
<feature type="repeat" description="PPR" evidence="3">
    <location>
        <begin position="159"/>
        <end position="193"/>
    </location>
</feature>
<dbReference type="PANTHER" id="PTHR47447">
    <property type="entry name" value="OS03G0856100 PROTEIN"/>
    <property type="match status" value="1"/>
</dbReference>
<dbReference type="InterPro" id="IPR011990">
    <property type="entry name" value="TPR-like_helical_dom_sf"/>
</dbReference>
<dbReference type="Pfam" id="PF01535">
    <property type="entry name" value="PPR"/>
    <property type="match status" value="1"/>
</dbReference>
<feature type="repeat" description="PPR" evidence="3">
    <location>
        <begin position="469"/>
        <end position="503"/>
    </location>
</feature>
<feature type="repeat" description="PPR" evidence="3">
    <location>
        <begin position="364"/>
        <end position="398"/>
    </location>
</feature>
<feature type="repeat" description="PPR" evidence="3">
    <location>
        <begin position="294"/>
        <end position="328"/>
    </location>
</feature>
<dbReference type="Proteomes" id="UP001172457">
    <property type="component" value="Chromosome 1"/>
</dbReference>
<feature type="repeat" description="PPR" evidence="3">
    <location>
        <begin position="194"/>
        <end position="228"/>
    </location>
</feature>
<proteinExistence type="inferred from homology"/>
<keyword evidence="2" id="KW-0677">Repeat</keyword>
<evidence type="ECO:0000313" key="5">
    <source>
        <dbReference type="Proteomes" id="UP001172457"/>
    </source>
</evidence>
<dbReference type="PROSITE" id="PS51375">
    <property type="entry name" value="PPR"/>
    <property type="match status" value="11"/>
</dbReference>
<feature type="repeat" description="PPR" evidence="3">
    <location>
        <begin position="329"/>
        <end position="363"/>
    </location>
</feature>
<feature type="repeat" description="PPR" evidence="3">
    <location>
        <begin position="124"/>
        <end position="158"/>
    </location>
</feature>
<dbReference type="SUPFAM" id="SSF81901">
    <property type="entry name" value="HCP-like"/>
    <property type="match status" value="1"/>
</dbReference>
<evidence type="ECO:0008006" key="6">
    <source>
        <dbReference type="Google" id="ProtNLM"/>
    </source>
</evidence>
<comment type="caution">
    <text evidence="4">The sequence shown here is derived from an EMBL/GenBank/DDBJ whole genome shotgun (WGS) entry which is preliminary data.</text>
</comment>
<dbReference type="Pfam" id="PF12854">
    <property type="entry name" value="PPR_1"/>
    <property type="match status" value="1"/>
</dbReference>
<dbReference type="InterPro" id="IPR002885">
    <property type="entry name" value="PPR_rpt"/>
</dbReference>
<evidence type="ECO:0000256" key="1">
    <source>
        <dbReference type="ARBA" id="ARBA00007626"/>
    </source>
</evidence>
<evidence type="ECO:0000313" key="4">
    <source>
        <dbReference type="EMBL" id="KAJ9564919.1"/>
    </source>
</evidence>
<name>A0AA38WU46_9ASTR</name>
<protein>
    <recommendedName>
        <fullName evidence="6">Pentatricopeptide repeat-containing protein</fullName>
    </recommendedName>
</protein>
<dbReference type="Gene3D" id="1.25.40.10">
    <property type="entry name" value="Tetratricopeptide repeat domain"/>
    <property type="match status" value="5"/>
</dbReference>
<evidence type="ECO:0000256" key="3">
    <source>
        <dbReference type="PROSITE-ProRule" id="PRU00708"/>
    </source>
</evidence>